<keyword evidence="2 10" id="KW-0645">Protease</keyword>
<dbReference type="CDD" id="cd07477">
    <property type="entry name" value="Peptidases_S8_Subtilisin_subset"/>
    <property type="match status" value="1"/>
</dbReference>
<evidence type="ECO:0000256" key="9">
    <source>
        <dbReference type="ARBA" id="ARBA00023619"/>
    </source>
</evidence>
<feature type="active site" description="Charge relay system" evidence="10">
    <location>
        <position position="753"/>
    </location>
</feature>
<keyword evidence="3" id="KW-0479">Metal-binding</keyword>
<dbReference type="PANTHER" id="PTHR43806">
    <property type="entry name" value="PEPTIDASE S8"/>
    <property type="match status" value="1"/>
</dbReference>
<dbReference type="InterPro" id="IPR023828">
    <property type="entry name" value="Peptidase_S8_Ser-AS"/>
</dbReference>
<dbReference type="InterPro" id="IPR036852">
    <property type="entry name" value="Peptidase_S8/S53_dom_sf"/>
</dbReference>
<keyword evidence="6 10" id="KW-0378">Hydrolase</keyword>
<feature type="region of interest" description="Disordered" evidence="12">
    <location>
        <begin position="78"/>
        <end position="108"/>
    </location>
</feature>
<evidence type="ECO:0000256" key="4">
    <source>
        <dbReference type="ARBA" id="ARBA00022729"/>
    </source>
</evidence>
<accession>A0ABD3R3U1</accession>
<gene>
    <name evidence="14" type="ORF">ACHAXA_011490</name>
</gene>
<evidence type="ECO:0000256" key="12">
    <source>
        <dbReference type="SAM" id="MobiDB-lite"/>
    </source>
</evidence>
<keyword evidence="7 10" id="KW-0720">Serine protease</keyword>
<dbReference type="Gene3D" id="3.40.50.200">
    <property type="entry name" value="Peptidase S8/S53 domain"/>
    <property type="match status" value="1"/>
</dbReference>
<feature type="compositionally biased region" description="Basic and acidic residues" evidence="12">
    <location>
        <begin position="13"/>
        <end position="23"/>
    </location>
</feature>
<evidence type="ECO:0000256" key="5">
    <source>
        <dbReference type="ARBA" id="ARBA00022737"/>
    </source>
</evidence>
<evidence type="ECO:0000313" key="14">
    <source>
        <dbReference type="EMBL" id="KAL3807358.1"/>
    </source>
</evidence>
<dbReference type="SUPFAM" id="SSF53732">
    <property type="entry name" value="Aconitase iron-sulfur domain"/>
    <property type="match status" value="1"/>
</dbReference>
<dbReference type="PANTHER" id="PTHR43806:SF11">
    <property type="entry name" value="CEREVISIN-RELATED"/>
    <property type="match status" value="1"/>
</dbReference>
<dbReference type="InterPro" id="IPR000209">
    <property type="entry name" value="Peptidase_S8/S53_dom"/>
</dbReference>
<feature type="region of interest" description="Disordered" evidence="12">
    <location>
        <begin position="1"/>
        <end position="23"/>
    </location>
</feature>
<dbReference type="Proteomes" id="UP001530377">
    <property type="component" value="Unassembled WGS sequence"/>
</dbReference>
<evidence type="ECO:0000256" key="6">
    <source>
        <dbReference type="ARBA" id="ARBA00022801"/>
    </source>
</evidence>
<evidence type="ECO:0000256" key="10">
    <source>
        <dbReference type="PROSITE-ProRule" id="PRU01240"/>
    </source>
</evidence>
<organism evidence="14 15">
    <name type="scientific">Cyclostephanos tholiformis</name>
    <dbReference type="NCBI Taxonomy" id="382380"/>
    <lineage>
        <taxon>Eukaryota</taxon>
        <taxon>Sar</taxon>
        <taxon>Stramenopiles</taxon>
        <taxon>Ochrophyta</taxon>
        <taxon>Bacillariophyta</taxon>
        <taxon>Coscinodiscophyceae</taxon>
        <taxon>Thalassiosirophycidae</taxon>
        <taxon>Stephanodiscales</taxon>
        <taxon>Stephanodiscaceae</taxon>
        <taxon>Cyclostephanos</taxon>
    </lineage>
</organism>
<dbReference type="InterPro" id="IPR037045">
    <property type="entry name" value="S8pro/Inhibitor_I9_sf"/>
</dbReference>
<dbReference type="PRINTS" id="PR00723">
    <property type="entry name" value="SUBTILISIN"/>
</dbReference>
<comment type="caution">
    <text evidence="14">The sequence shown here is derived from an EMBL/GenBank/DDBJ whole genome shotgun (WGS) entry which is preliminary data.</text>
</comment>
<keyword evidence="4" id="KW-0732">Signal</keyword>
<dbReference type="Pfam" id="PF04886">
    <property type="entry name" value="PT"/>
    <property type="match status" value="1"/>
</dbReference>
<feature type="active site" description="Charge relay system" evidence="10">
    <location>
        <position position="596"/>
    </location>
</feature>
<dbReference type="PROSITE" id="PS00138">
    <property type="entry name" value="SUBTILASE_SER"/>
    <property type="match status" value="1"/>
</dbReference>
<evidence type="ECO:0000259" key="13">
    <source>
        <dbReference type="Pfam" id="PF00082"/>
    </source>
</evidence>
<sequence length="1304" mass="139729">MASDGESWSLEETGTKKDLLGKDDPHIVQISTKRSYAAVVVGREIAPPVSLKDIGRIENERIKSDDIKHLVNAKAVSQEEADTRARQEGGGWKTVKPTKKRQPKATKEPLPFKKHKNFILRNANKKIIPNKAIKDDIVVKPSTVTITPTLTWVTSPHNAIHINDDGHGNAQKAAVCNSLECIGLELESGASVKGKPMNEVFIGNCTSGGEDICEVVTSIAIRHKVGKDAHVMNVPCSGLVEHQAPSHKTLGEEDGASAAAGREEKSCQLLGLVSKDGEDWTFEVSGTKEDLHEDGLYHIFQMVGKGGDHLDPDLEGDAGKDLDCSTKVVAVDGHTTSVSKESMARISNGGKLVQNVVESMLLEKESNRGNGSKDNVQKETRRKVNGVTHGIFKFAVAALGTCLLPRCVLAIPDHKEKQPIFPTKTHDIDNSKGNSRVFIKFAHDKRESVAKALRATGGAFHYGFDMIDTLNTFVVSLPTKMLDSLTNISGIDLIEEDPIRYLGPIVTATNDNELFHRRRATHGQTVPYGIDMVEARDVWDVDRDGVVDEGAPTGSNKTICIIDTGLKLSHEDLQGISATGYDVNAALPWNQDSTGHGTHVAGIIAAVNNHLGVVGVTPGTASLHIIRVFDESGKFYSSDLVDAARQCANAGANIISVSVGGYTPSQTESNFFGNLTAQGILSIAAAGNTGNDQVEYPAAYPSVVSVGAIDSKKVVASFSKRNSHVDVVAPGVDILSTYANPEPSNYFYLSGTSLACPHVAAVAALVWSAKPSATNEEVLTAITATAEDLGFPGRDDFYGHGLVRAKKAIDYILSGTATPTATPAPTASAELYTGEISFALSTGFVRQFYIETNANEILTCSTESADGDADIYMKIGSMADTTITENNDCISVTTNFNPSCSVFVMGPTRVYAAVKAFTSFTNANFKCLSATMQEASSPISGISSFNGVSKYYYIDTLAGGVVCSTSGGNGDANLYMKVGAPPDSNNNDYDCGSNNSGSNEICSVQVLGATTTRVYIQVNAPSRGDGFSDLTLTCSVISFQQYTSPITNMALSQYIIKGYYIDTDVNKRVVCSTSGGNGDANLYMKVGQDYDCISDSLDSSNEICSVQVLGATTTRVYIQVHAFEAFSDLTLTCSVISPQKYTSPITNMALSQYIIKDYYMDITAGMGISCWTTGPNGDADLYMKIGSIASPDYSDCSSTNFDTSYETCSIGPALNSTRVYVAVLAVQAFSSLTLRCNRLTSNPTSKPTRIPTSKPTRRPTLTPTSKPTSRPTSKPTRWPTIKPTSKPTRRPTFKPTSKPSRRPN</sequence>
<dbReference type="InterPro" id="IPR015500">
    <property type="entry name" value="Peptidase_S8_subtilisin-rel"/>
</dbReference>
<dbReference type="InterPro" id="IPR023827">
    <property type="entry name" value="Peptidase_S8_Asp-AS"/>
</dbReference>
<proteinExistence type="inferred from homology"/>
<evidence type="ECO:0000256" key="7">
    <source>
        <dbReference type="ARBA" id="ARBA00022825"/>
    </source>
</evidence>
<comment type="catalytic activity">
    <reaction evidence="8">
        <text>Hydrolysis of proteins with broad specificity for peptide bonds, and a preference for a large uncharged residue in P1. Hydrolyzes peptide amides.</text>
        <dbReference type="EC" id="3.4.21.62"/>
    </reaction>
</comment>
<dbReference type="InterPro" id="IPR050131">
    <property type="entry name" value="Peptidase_S8_subtilisin-like"/>
</dbReference>
<dbReference type="Pfam" id="PF00082">
    <property type="entry name" value="Peptidase_S8"/>
    <property type="match status" value="1"/>
</dbReference>
<dbReference type="EC" id="3.4.21.62" evidence="9"/>
<dbReference type="PROSITE" id="PS00137">
    <property type="entry name" value="SUBTILASE_HIS"/>
    <property type="match status" value="1"/>
</dbReference>
<evidence type="ECO:0000256" key="2">
    <source>
        <dbReference type="ARBA" id="ARBA00022670"/>
    </source>
</evidence>
<dbReference type="GO" id="GO:0006508">
    <property type="term" value="P:proteolysis"/>
    <property type="evidence" value="ECO:0007669"/>
    <property type="project" value="UniProtKB-KW"/>
</dbReference>
<feature type="active site" description="Charge relay system" evidence="10">
    <location>
        <position position="563"/>
    </location>
</feature>
<evidence type="ECO:0000256" key="1">
    <source>
        <dbReference type="ARBA" id="ARBA00011073"/>
    </source>
</evidence>
<name>A0ABD3R3U1_9STRA</name>
<protein>
    <recommendedName>
        <fullName evidence="9">subtilisin</fullName>
        <ecNumber evidence="9">3.4.21.62</ecNumber>
    </recommendedName>
</protein>
<feature type="domain" description="Peptidase S8/S53" evidence="13">
    <location>
        <begin position="554"/>
        <end position="801"/>
    </location>
</feature>
<keyword evidence="15" id="KW-1185">Reference proteome</keyword>
<dbReference type="InterPro" id="IPR036008">
    <property type="entry name" value="Aconitase_4Fe-4S_dom"/>
</dbReference>
<dbReference type="InterPro" id="IPR022398">
    <property type="entry name" value="Peptidase_S8_His-AS"/>
</dbReference>
<feature type="compositionally biased region" description="Low complexity" evidence="12">
    <location>
        <begin position="1251"/>
        <end position="1280"/>
    </location>
</feature>
<dbReference type="PROSITE" id="PS00136">
    <property type="entry name" value="SUBTILASE_ASP"/>
    <property type="match status" value="1"/>
</dbReference>
<reference evidence="14 15" key="1">
    <citation type="submission" date="2024-10" db="EMBL/GenBank/DDBJ databases">
        <title>Updated reference genomes for cyclostephanoid diatoms.</title>
        <authorList>
            <person name="Roberts W.R."/>
            <person name="Alverson A.J."/>
        </authorList>
    </citation>
    <scope>NUCLEOTIDE SEQUENCE [LARGE SCALE GENOMIC DNA]</scope>
    <source>
        <strain evidence="14 15">AJA228-03</strain>
    </source>
</reference>
<evidence type="ECO:0000313" key="15">
    <source>
        <dbReference type="Proteomes" id="UP001530377"/>
    </source>
</evidence>
<dbReference type="PROSITE" id="PS51892">
    <property type="entry name" value="SUBTILASE"/>
    <property type="match status" value="1"/>
</dbReference>
<dbReference type="GO" id="GO:0004252">
    <property type="term" value="F:serine-type endopeptidase activity"/>
    <property type="evidence" value="ECO:0007669"/>
    <property type="project" value="UniProtKB-UniRule"/>
</dbReference>
<evidence type="ECO:0000256" key="11">
    <source>
        <dbReference type="RuleBase" id="RU003355"/>
    </source>
</evidence>
<comment type="similarity">
    <text evidence="1 10 11">Belongs to the peptidase S8 family.</text>
</comment>
<dbReference type="SUPFAM" id="SSF52743">
    <property type="entry name" value="Subtilisin-like"/>
    <property type="match status" value="1"/>
</dbReference>
<feature type="compositionally biased region" description="Polar residues" evidence="12">
    <location>
        <begin position="1238"/>
        <end position="1247"/>
    </location>
</feature>
<dbReference type="Gene3D" id="3.30.70.80">
    <property type="entry name" value="Peptidase S8 propeptide/proteinase inhibitor I9"/>
    <property type="match status" value="1"/>
</dbReference>
<dbReference type="Gene3D" id="2.60.120.380">
    <property type="match status" value="4"/>
</dbReference>
<dbReference type="GO" id="GO:0046872">
    <property type="term" value="F:metal ion binding"/>
    <property type="evidence" value="ECO:0007669"/>
    <property type="project" value="UniProtKB-KW"/>
</dbReference>
<feature type="region of interest" description="Disordered" evidence="12">
    <location>
        <begin position="1238"/>
        <end position="1304"/>
    </location>
</feature>
<keyword evidence="5" id="KW-0677">Repeat</keyword>
<evidence type="ECO:0000256" key="8">
    <source>
        <dbReference type="ARBA" id="ARBA00023529"/>
    </source>
</evidence>
<dbReference type="EMBL" id="JALLPB020000637">
    <property type="protein sequence ID" value="KAL3807358.1"/>
    <property type="molecule type" value="Genomic_DNA"/>
</dbReference>
<dbReference type="InterPro" id="IPR006970">
    <property type="entry name" value="PT"/>
</dbReference>
<evidence type="ECO:0000256" key="3">
    <source>
        <dbReference type="ARBA" id="ARBA00022723"/>
    </source>
</evidence>
<dbReference type="InterPro" id="IPR034202">
    <property type="entry name" value="Subtilisin_Carlsberg-like"/>
</dbReference>